<dbReference type="EMBL" id="CACTIH010003915">
    <property type="protein sequence ID" value="CAA2987321.1"/>
    <property type="molecule type" value="Genomic_DNA"/>
</dbReference>
<sequence length="146" mass="16896">MYVLNKYKNEDVTFQVLAASVDDFHRLKFHQVYAMNHPYGEDQDQVKLVGFEIPKSPDSGYNNVFPKNEDEDREPPLVPPHLQHSLLNYPTNGDSRSSLQATQNVTLNHLYVEKREPPRSVVALGATHRFRSKLVTVVLYKPIHRR</sequence>
<organism evidence="3 4">
    <name type="scientific">Olea europaea subsp. europaea</name>
    <dbReference type="NCBI Taxonomy" id="158383"/>
    <lineage>
        <taxon>Eukaryota</taxon>
        <taxon>Viridiplantae</taxon>
        <taxon>Streptophyta</taxon>
        <taxon>Embryophyta</taxon>
        <taxon>Tracheophyta</taxon>
        <taxon>Spermatophyta</taxon>
        <taxon>Magnoliopsida</taxon>
        <taxon>eudicotyledons</taxon>
        <taxon>Gunneridae</taxon>
        <taxon>Pentapetalae</taxon>
        <taxon>asterids</taxon>
        <taxon>lamiids</taxon>
        <taxon>Lamiales</taxon>
        <taxon>Oleaceae</taxon>
        <taxon>Oleeae</taxon>
        <taxon>Olea</taxon>
    </lineage>
</organism>
<accession>A0A8S0S521</accession>
<evidence type="ECO:0000313" key="4">
    <source>
        <dbReference type="Proteomes" id="UP000594638"/>
    </source>
</evidence>
<dbReference type="Pfam" id="PF04739">
    <property type="entry name" value="AMPKBI"/>
    <property type="match status" value="1"/>
</dbReference>
<dbReference type="SUPFAM" id="SSF160219">
    <property type="entry name" value="AMPKBI-like"/>
    <property type="match status" value="1"/>
</dbReference>
<dbReference type="PANTHER" id="PTHR46316">
    <property type="entry name" value="SNF1-RELATED PROTEIN KINASE REGULATORY SUBUNIT BETA-1"/>
    <property type="match status" value="1"/>
</dbReference>
<proteinExistence type="inferred from homology"/>
<comment type="caution">
    <text evidence="3">The sequence shown here is derived from an EMBL/GenBank/DDBJ whole genome shotgun (WGS) entry which is preliminary data.</text>
</comment>
<gene>
    <name evidence="3" type="ORF">OLEA9_A112692</name>
</gene>
<dbReference type="Gramene" id="OE9A112692T4">
    <property type="protein sequence ID" value="OE9A112692C4"/>
    <property type="gene ID" value="OE9A112692"/>
</dbReference>
<feature type="domain" description="Association with the SNF1 complex (ASC)" evidence="2">
    <location>
        <begin position="54"/>
        <end position="143"/>
    </location>
</feature>
<dbReference type="AlphaFoldDB" id="A0A8S0S521"/>
<keyword evidence="4" id="KW-1185">Reference proteome</keyword>
<dbReference type="PANTHER" id="PTHR46316:SF5">
    <property type="entry name" value="SNF1-RELATED PROTEIN KINASE REGULATORY SUBUNIT BETA-3"/>
    <property type="match status" value="1"/>
</dbReference>
<protein>
    <submittedName>
        <fullName evidence="3">SNF1-related kinase regulatory subunit beta-3</fullName>
    </submittedName>
</protein>
<name>A0A8S0S521_OLEEU</name>
<dbReference type="GO" id="GO:0005737">
    <property type="term" value="C:cytoplasm"/>
    <property type="evidence" value="ECO:0007669"/>
    <property type="project" value="UniProtKB-ARBA"/>
</dbReference>
<dbReference type="Proteomes" id="UP000594638">
    <property type="component" value="Unassembled WGS sequence"/>
</dbReference>
<evidence type="ECO:0000313" key="3">
    <source>
        <dbReference type="EMBL" id="CAA2987321.1"/>
    </source>
</evidence>
<evidence type="ECO:0000256" key="1">
    <source>
        <dbReference type="ARBA" id="ARBA00010926"/>
    </source>
</evidence>
<dbReference type="InterPro" id="IPR037256">
    <property type="entry name" value="ASC_dom_sf"/>
</dbReference>
<comment type="similarity">
    <text evidence="1">Belongs to the 5'-AMP-activated protein kinase beta subunit family.</text>
</comment>
<dbReference type="InterPro" id="IPR043554">
    <property type="entry name" value="KINB"/>
</dbReference>
<dbReference type="InterPro" id="IPR006828">
    <property type="entry name" value="ASC_dom"/>
</dbReference>
<dbReference type="OrthoDB" id="531008at2759"/>
<reference evidence="3 4" key="1">
    <citation type="submission" date="2019-12" db="EMBL/GenBank/DDBJ databases">
        <authorList>
            <person name="Alioto T."/>
            <person name="Alioto T."/>
            <person name="Gomez Garrido J."/>
        </authorList>
    </citation>
    <scope>NUCLEOTIDE SEQUENCE [LARGE SCALE GENOMIC DNA]</scope>
</reference>
<dbReference type="SMART" id="SM01010">
    <property type="entry name" value="AMPKBI"/>
    <property type="match status" value="1"/>
</dbReference>
<evidence type="ECO:0000259" key="2">
    <source>
        <dbReference type="SMART" id="SM01010"/>
    </source>
</evidence>
<dbReference type="Gene3D" id="6.20.250.60">
    <property type="match status" value="1"/>
</dbReference>